<dbReference type="STRING" id="545501.BN997_00215"/>
<organism evidence="1 2">
    <name type="scientific">Oceanobacillus oncorhynchi</name>
    <dbReference type="NCBI Taxonomy" id="545501"/>
    <lineage>
        <taxon>Bacteria</taxon>
        <taxon>Bacillati</taxon>
        <taxon>Bacillota</taxon>
        <taxon>Bacilli</taxon>
        <taxon>Bacillales</taxon>
        <taxon>Bacillaceae</taxon>
        <taxon>Oceanobacillus</taxon>
    </lineage>
</organism>
<dbReference type="PANTHER" id="PTHR12110:SF41">
    <property type="entry name" value="INOSOSE DEHYDRATASE"/>
    <property type="match status" value="1"/>
</dbReference>
<dbReference type="AlphaFoldDB" id="A0A0A1ML42"/>
<dbReference type="InterPro" id="IPR036237">
    <property type="entry name" value="Xyl_isomerase-like_sf"/>
</dbReference>
<evidence type="ECO:0000313" key="2">
    <source>
        <dbReference type="Proteomes" id="UP000040453"/>
    </source>
</evidence>
<dbReference type="EMBL" id="CDGG01000001">
    <property type="protein sequence ID" value="CEI80412.1"/>
    <property type="molecule type" value="Genomic_DNA"/>
</dbReference>
<proteinExistence type="predicted"/>
<keyword evidence="2" id="KW-1185">Reference proteome</keyword>
<dbReference type="RefSeq" id="WP_042528865.1">
    <property type="nucleotide sequence ID" value="NZ_CDGG01000001.1"/>
</dbReference>
<dbReference type="GO" id="GO:0016853">
    <property type="term" value="F:isomerase activity"/>
    <property type="evidence" value="ECO:0007669"/>
    <property type="project" value="UniProtKB-KW"/>
</dbReference>
<evidence type="ECO:0000313" key="1">
    <source>
        <dbReference type="EMBL" id="CEI80412.1"/>
    </source>
</evidence>
<dbReference type="Gene3D" id="3.20.20.150">
    <property type="entry name" value="Divalent-metal-dependent TIM barrel enzymes"/>
    <property type="match status" value="1"/>
</dbReference>
<name>A0A0A1ML42_9BACI</name>
<sequence>MKHKFAAQLYTLRNELAEDFPGTLRELKKMGWEAIQIDGLFDYTPEEIASVLKETGLKTAGMHISLDRINHDLEMVLKEADLFETKNFYCHYLEDDLQNEEGYRQVKNDLIEAQKKIASKGYKVGYHHHDFEFQTIVDGQVALDYLFSPDREGNMIIPEIDTYWVKKAGRDPLSYIKSLKSTIPILHLKDMTNDAEQTFAEIGEGSIDFLSILRWGEVNNVEYYAIEQDYCLGSPLDSLALSLSNLINITEKV</sequence>
<accession>A0A0A1ML42</accession>
<gene>
    <name evidence="1" type="ORF">BN997_00215</name>
</gene>
<protein>
    <submittedName>
        <fullName evidence="1">Xylose isomerase-like TIM barrel</fullName>
    </submittedName>
</protein>
<dbReference type="Proteomes" id="UP000040453">
    <property type="component" value="Unassembled WGS sequence"/>
</dbReference>
<reference evidence="1 2" key="1">
    <citation type="submission" date="2014-11" db="EMBL/GenBank/DDBJ databases">
        <authorList>
            <person name="Urmite Genomes Urmite Genomes"/>
        </authorList>
    </citation>
    <scope>NUCLEOTIDE SEQUENCE [LARGE SCALE GENOMIC DNA]</scope>
    <source>
        <strain evidence="1 2">Oc5</strain>
    </source>
</reference>
<dbReference type="PANTHER" id="PTHR12110">
    <property type="entry name" value="HYDROXYPYRUVATE ISOMERASE"/>
    <property type="match status" value="1"/>
</dbReference>
<keyword evidence="1" id="KW-0413">Isomerase</keyword>
<dbReference type="SUPFAM" id="SSF51658">
    <property type="entry name" value="Xylose isomerase-like"/>
    <property type="match status" value="1"/>
</dbReference>
<dbReference type="OrthoDB" id="9798407at2"/>
<dbReference type="InterPro" id="IPR050312">
    <property type="entry name" value="IolE/XylAMocC-like"/>
</dbReference>